<gene>
    <name evidence="2" type="ORF">KUTeg_023458</name>
</gene>
<organism evidence="2 3">
    <name type="scientific">Tegillarca granosa</name>
    <name type="common">Malaysian cockle</name>
    <name type="synonym">Anadara granosa</name>
    <dbReference type="NCBI Taxonomy" id="220873"/>
    <lineage>
        <taxon>Eukaryota</taxon>
        <taxon>Metazoa</taxon>
        <taxon>Spiralia</taxon>
        <taxon>Lophotrochozoa</taxon>
        <taxon>Mollusca</taxon>
        <taxon>Bivalvia</taxon>
        <taxon>Autobranchia</taxon>
        <taxon>Pteriomorphia</taxon>
        <taxon>Arcoida</taxon>
        <taxon>Arcoidea</taxon>
        <taxon>Arcidae</taxon>
        <taxon>Tegillarca</taxon>
    </lineage>
</organism>
<evidence type="ECO:0000313" key="2">
    <source>
        <dbReference type="EMBL" id="KAJ8299398.1"/>
    </source>
</evidence>
<name>A0ABQ9E7V9_TEGGR</name>
<dbReference type="PANTHER" id="PTHR24020">
    <property type="entry name" value="COLLAGEN ALPHA"/>
    <property type="match status" value="1"/>
</dbReference>
<dbReference type="SMART" id="SM00327">
    <property type="entry name" value="VWA"/>
    <property type="match status" value="1"/>
</dbReference>
<dbReference type="SUPFAM" id="SSF53300">
    <property type="entry name" value="vWA-like"/>
    <property type="match status" value="1"/>
</dbReference>
<dbReference type="PRINTS" id="PR00453">
    <property type="entry name" value="VWFADOMAIN"/>
</dbReference>
<keyword evidence="3" id="KW-1185">Reference proteome</keyword>
<dbReference type="InterPro" id="IPR002035">
    <property type="entry name" value="VWF_A"/>
</dbReference>
<reference evidence="2 3" key="1">
    <citation type="submission" date="2022-12" db="EMBL/GenBank/DDBJ databases">
        <title>Chromosome-level genome of Tegillarca granosa.</title>
        <authorList>
            <person name="Kim J."/>
        </authorList>
    </citation>
    <scope>NUCLEOTIDE SEQUENCE [LARGE SCALE GENOMIC DNA]</scope>
    <source>
        <strain evidence="2">Teg-2019</strain>
        <tissue evidence="2">Adductor muscle</tissue>
    </source>
</reference>
<dbReference type="PANTHER" id="PTHR24020:SF84">
    <property type="entry name" value="VWFA DOMAIN-CONTAINING PROTEIN"/>
    <property type="match status" value="1"/>
</dbReference>
<feature type="non-terminal residue" evidence="2">
    <location>
        <position position="230"/>
    </location>
</feature>
<proteinExistence type="predicted"/>
<evidence type="ECO:0000259" key="1">
    <source>
        <dbReference type="PROSITE" id="PS50234"/>
    </source>
</evidence>
<dbReference type="CDD" id="cd01450">
    <property type="entry name" value="vWFA_subfamily_ECM"/>
    <property type="match status" value="1"/>
</dbReference>
<dbReference type="Pfam" id="PF00092">
    <property type="entry name" value="VWA"/>
    <property type="match status" value="1"/>
</dbReference>
<dbReference type="PROSITE" id="PS50234">
    <property type="entry name" value="VWFA"/>
    <property type="match status" value="1"/>
</dbReference>
<dbReference type="Gene3D" id="3.40.50.410">
    <property type="entry name" value="von Willebrand factor, type A domain"/>
    <property type="match status" value="1"/>
</dbReference>
<dbReference type="Proteomes" id="UP001217089">
    <property type="component" value="Unassembled WGS sequence"/>
</dbReference>
<protein>
    <recommendedName>
        <fullName evidence="1">VWFA domain-containing protein</fullName>
    </recommendedName>
</protein>
<comment type="caution">
    <text evidence="2">The sequence shown here is derived from an EMBL/GenBank/DDBJ whole genome shotgun (WGS) entry which is preliminary data.</text>
</comment>
<dbReference type="InterPro" id="IPR036465">
    <property type="entry name" value="vWFA_dom_sf"/>
</dbReference>
<evidence type="ECO:0000313" key="3">
    <source>
        <dbReference type="Proteomes" id="UP001217089"/>
    </source>
</evidence>
<sequence>MVFCYPYNKIDLDFSFTPCALEKIDLVFLIDCSTSITVLNFNMLLNFVSDLLKNADIDSGTVRIGVVFYSTVANVEFQLKDYTTLPEVLTAINKIQYRYGNTNTADALRILHEETFKNGDRGDAPNIAILITDGVSNIDHQKTIPEAELVKRKNIHIYTIGIGLSNTREIEAISSVPASENVFTFKVFNELNQELQLQKLKRICSAKTIKGITVDWIRSLMYVNLDLMRN</sequence>
<feature type="domain" description="VWFA" evidence="1">
    <location>
        <begin position="25"/>
        <end position="200"/>
    </location>
</feature>
<accession>A0ABQ9E7V9</accession>
<dbReference type="InterPro" id="IPR050525">
    <property type="entry name" value="ECM_Assembly_Org"/>
</dbReference>
<dbReference type="EMBL" id="JARBDR010000921">
    <property type="protein sequence ID" value="KAJ8299398.1"/>
    <property type="molecule type" value="Genomic_DNA"/>
</dbReference>